<dbReference type="EMBL" id="KQ243421">
    <property type="protein sequence ID" value="KNC75788.1"/>
    <property type="molecule type" value="Genomic_DNA"/>
</dbReference>
<name>A0A0L0FIC4_9EUKA</name>
<dbReference type="GO" id="GO:0008080">
    <property type="term" value="F:N-acetyltransferase activity"/>
    <property type="evidence" value="ECO:0007669"/>
    <property type="project" value="TreeGrafter"/>
</dbReference>
<evidence type="ECO:0008006" key="3">
    <source>
        <dbReference type="Google" id="ProtNLM"/>
    </source>
</evidence>
<dbReference type="AlphaFoldDB" id="A0A0L0FIC4"/>
<dbReference type="Gene3D" id="3.40.630.30">
    <property type="match status" value="1"/>
</dbReference>
<dbReference type="InterPro" id="IPR016181">
    <property type="entry name" value="Acyl_CoA_acyltransferase"/>
</dbReference>
<dbReference type="RefSeq" id="XP_014149690.1">
    <property type="nucleotide sequence ID" value="XM_014294215.1"/>
</dbReference>
<accession>A0A0L0FIC4</accession>
<dbReference type="PANTHER" id="PTHR20905">
    <property type="entry name" value="N-ACETYLTRANSFERASE-RELATED"/>
    <property type="match status" value="1"/>
</dbReference>
<dbReference type="eggNOG" id="ENOG502SXJD">
    <property type="taxonomic scope" value="Eukaryota"/>
</dbReference>
<proteinExistence type="predicted"/>
<dbReference type="PANTHER" id="PTHR20905:SF1">
    <property type="entry name" value="AT07410P-RELATED"/>
    <property type="match status" value="1"/>
</dbReference>
<organism evidence="1 2">
    <name type="scientific">Sphaeroforma arctica JP610</name>
    <dbReference type="NCBI Taxonomy" id="667725"/>
    <lineage>
        <taxon>Eukaryota</taxon>
        <taxon>Ichthyosporea</taxon>
        <taxon>Ichthyophonida</taxon>
        <taxon>Sphaeroforma</taxon>
    </lineage>
</organism>
<reference evidence="1 2" key="1">
    <citation type="submission" date="2011-02" db="EMBL/GenBank/DDBJ databases">
        <title>The Genome Sequence of Sphaeroforma arctica JP610.</title>
        <authorList>
            <consortium name="The Broad Institute Genome Sequencing Platform"/>
            <person name="Russ C."/>
            <person name="Cuomo C."/>
            <person name="Young S.K."/>
            <person name="Zeng Q."/>
            <person name="Gargeya S."/>
            <person name="Alvarado L."/>
            <person name="Berlin A."/>
            <person name="Chapman S.B."/>
            <person name="Chen Z."/>
            <person name="Freedman E."/>
            <person name="Gellesch M."/>
            <person name="Goldberg J."/>
            <person name="Griggs A."/>
            <person name="Gujja S."/>
            <person name="Heilman E."/>
            <person name="Heiman D."/>
            <person name="Howarth C."/>
            <person name="Mehta T."/>
            <person name="Neiman D."/>
            <person name="Pearson M."/>
            <person name="Roberts A."/>
            <person name="Saif S."/>
            <person name="Shea T."/>
            <person name="Shenoy N."/>
            <person name="Sisk P."/>
            <person name="Stolte C."/>
            <person name="Sykes S."/>
            <person name="White J."/>
            <person name="Yandava C."/>
            <person name="Burger G."/>
            <person name="Gray M.W."/>
            <person name="Holland P.W.H."/>
            <person name="King N."/>
            <person name="Lang F.B.F."/>
            <person name="Roger A.J."/>
            <person name="Ruiz-Trillo I."/>
            <person name="Haas B."/>
            <person name="Nusbaum C."/>
            <person name="Birren B."/>
        </authorList>
    </citation>
    <scope>NUCLEOTIDE SEQUENCE [LARGE SCALE GENOMIC DNA]</scope>
    <source>
        <strain evidence="1 2">JP610</strain>
    </source>
</reference>
<dbReference type="GeneID" id="25912196"/>
<dbReference type="Proteomes" id="UP000054560">
    <property type="component" value="Unassembled WGS sequence"/>
</dbReference>
<dbReference type="SUPFAM" id="SSF55729">
    <property type="entry name" value="Acyl-CoA N-acyltransferases (Nat)"/>
    <property type="match status" value="1"/>
</dbReference>
<evidence type="ECO:0000313" key="2">
    <source>
        <dbReference type="Proteomes" id="UP000054560"/>
    </source>
</evidence>
<gene>
    <name evidence="1" type="ORF">SARC_11692</name>
</gene>
<protein>
    <recommendedName>
        <fullName evidence="3">N-acetyltransferase domain-containing protein</fullName>
    </recommendedName>
</protein>
<sequence>MTQPGSKIYKEIQSKDGDLFTIQPMLENDYSQCVKLCTNAFVKNNAVIMHLNIPEPQLYEHFEEHLRPCMESGLSLVVKSSDNSIASMLFLETFNIYDTYTPPLESGMQPLYRIGKKSYLEAVTKNPEILQAAARYMTMRVNMGATDVAYDGHGLGTQLRLYVETHARDLGYECITVEPISNATRHIYEKFEWTLLANVTLANDVDKNGSRPFDGLDEGERYTIFMKNLSPSPVYSKPIAWCVLAALKLGLVR</sequence>
<keyword evidence="2" id="KW-1185">Reference proteome</keyword>
<evidence type="ECO:0000313" key="1">
    <source>
        <dbReference type="EMBL" id="KNC75788.1"/>
    </source>
</evidence>